<dbReference type="InterPro" id="IPR003180">
    <property type="entry name" value="MPG"/>
</dbReference>
<accession>S5DQE5</accession>
<dbReference type="AlphaFoldDB" id="S5DQE5"/>
<comment type="similarity">
    <text evidence="1">Belongs to the DNA glycosylase MPG family.</text>
</comment>
<evidence type="ECO:0000256" key="4">
    <source>
        <dbReference type="ARBA" id="ARBA00023204"/>
    </source>
</evidence>
<sequence>MDGSGLNNRVLKILSQSSHKAAVDLLGMRISTNINDKFVEIMITETEAYGRKTTDKMSLFNTYKNIPTSLTLGPPYISVLKSYGSNRSMFLLSGKKGFGEAVLIRSGIILIGKKHIEARRKVKMKNDKLNGPGNITKGLSISNVNDGDSIISGPIDISPRIHPVDQAIAKQRKNAKRNDKNLWRYTLILK</sequence>
<organism evidence="5">
    <name type="scientific">Candidatus Actinomarina minuta</name>
    <dbReference type="NCBI Taxonomy" id="1389454"/>
    <lineage>
        <taxon>Bacteria</taxon>
        <taxon>Bacillati</taxon>
        <taxon>Actinomycetota</taxon>
        <taxon>Actinomycetes</taxon>
        <taxon>Candidatus Actinomarinidae</taxon>
        <taxon>Candidatus Actinomarinales</taxon>
        <taxon>Candidatus Actinomarineae</taxon>
        <taxon>Candidatus Actinomarinaceae</taxon>
        <taxon>Candidatus Actinomarina</taxon>
    </lineage>
</organism>
<evidence type="ECO:0000313" key="5">
    <source>
        <dbReference type="EMBL" id="AGQ19823.1"/>
    </source>
</evidence>
<name>S5DQE5_9ACTN</name>
<dbReference type="GO" id="GO:0003677">
    <property type="term" value="F:DNA binding"/>
    <property type="evidence" value="ECO:0007669"/>
    <property type="project" value="InterPro"/>
</dbReference>
<evidence type="ECO:0000256" key="3">
    <source>
        <dbReference type="ARBA" id="ARBA00022801"/>
    </source>
</evidence>
<evidence type="ECO:0000256" key="1">
    <source>
        <dbReference type="ARBA" id="ARBA00009232"/>
    </source>
</evidence>
<evidence type="ECO:0000256" key="2">
    <source>
        <dbReference type="ARBA" id="ARBA00022763"/>
    </source>
</evidence>
<dbReference type="Pfam" id="PF02245">
    <property type="entry name" value="Pur_DNA_glyco"/>
    <property type="match status" value="1"/>
</dbReference>
<dbReference type="Gene3D" id="3.10.300.10">
    <property type="entry name" value="Methylpurine-DNA glycosylase (MPG)"/>
    <property type="match status" value="1"/>
</dbReference>
<keyword evidence="3" id="KW-0378">Hydrolase</keyword>
<protein>
    <submittedName>
        <fullName evidence="5">3-methyladenine DNA glycosylase</fullName>
    </submittedName>
</protein>
<dbReference type="GO" id="GO:0003905">
    <property type="term" value="F:alkylbase DNA N-glycosylase activity"/>
    <property type="evidence" value="ECO:0007669"/>
    <property type="project" value="InterPro"/>
</dbReference>
<proteinExistence type="inferred from homology"/>
<dbReference type="EMBL" id="KC811143">
    <property type="protein sequence ID" value="AGQ19823.1"/>
    <property type="molecule type" value="Genomic_DNA"/>
</dbReference>
<reference evidence="5" key="1">
    <citation type="journal article" date="2013" name="Sci. Rep.">
        <title>Metagenomics uncovers a new group of low GC and ultra-small marine Actinobacteria.</title>
        <authorList>
            <person name="Ghai R."/>
            <person name="Mizuno C.M."/>
            <person name="Picazo A."/>
            <person name="Camacho A."/>
            <person name="Rodriguez-Valera F."/>
        </authorList>
    </citation>
    <scope>NUCLEOTIDE SEQUENCE</scope>
</reference>
<keyword evidence="2" id="KW-0227">DNA damage</keyword>
<keyword evidence="4" id="KW-0234">DNA repair</keyword>
<dbReference type="InterPro" id="IPR036995">
    <property type="entry name" value="MPG_sf"/>
</dbReference>
<dbReference type="SUPFAM" id="SSF50486">
    <property type="entry name" value="FMT C-terminal domain-like"/>
    <property type="match status" value="1"/>
</dbReference>
<dbReference type="InterPro" id="IPR011034">
    <property type="entry name" value="Formyl_transferase-like_C_sf"/>
</dbReference>
<dbReference type="GO" id="GO:0006284">
    <property type="term" value="P:base-excision repair"/>
    <property type="evidence" value="ECO:0007669"/>
    <property type="project" value="InterPro"/>
</dbReference>